<organism evidence="6 7">
    <name type="scientific">Hyphobacterium marinum</name>
    <dbReference type="NCBI Taxonomy" id="3116574"/>
    <lineage>
        <taxon>Bacteria</taxon>
        <taxon>Pseudomonadati</taxon>
        <taxon>Pseudomonadota</taxon>
        <taxon>Alphaproteobacteria</taxon>
        <taxon>Maricaulales</taxon>
        <taxon>Maricaulaceae</taxon>
        <taxon>Hyphobacterium</taxon>
    </lineage>
</organism>
<feature type="signal peptide" evidence="4">
    <location>
        <begin position="1"/>
        <end position="20"/>
    </location>
</feature>
<keyword evidence="3 4" id="KW-0732">Signal</keyword>
<evidence type="ECO:0000256" key="2">
    <source>
        <dbReference type="ARBA" id="ARBA00009387"/>
    </source>
</evidence>
<dbReference type="InterPro" id="IPR023346">
    <property type="entry name" value="Lysozyme-like_dom_sf"/>
</dbReference>
<evidence type="ECO:0000256" key="4">
    <source>
        <dbReference type="SAM" id="SignalP"/>
    </source>
</evidence>
<dbReference type="CDD" id="cd13401">
    <property type="entry name" value="Slt70-like"/>
    <property type="match status" value="1"/>
</dbReference>
<feature type="chain" id="PRO_5047299273" evidence="4">
    <location>
        <begin position="21"/>
        <end position="676"/>
    </location>
</feature>
<evidence type="ECO:0000256" key="3">
    <source>
        <dbReference type="ARBA" id="ARBA00022729"/>
    </source>
</evidence>
<comment type="similarity">
    <text evidence="1">Belongs to the transglycosylase Slt family.</text>
</comment>
<evidence type="ECO:0000259" key="5">
    <source>
        <dbReference type="Pfam" id="PF01464"/>
    </source>
</evidence>
<dbReference type="RefSeq" id="WP_330196269.1">
    <property type="nucleotide sequence ID" value="NZ_JAZDRO010000003.1"/>
</dbReference>
<dbReference type="Proteomes" id="UP001310692">
    <property type="component" value="Unassembled WGS sequence"/>
</dbReference>
<proteinExistence type="inferred from homology"/>
<comment type="similarity">
    <text evidence="2">Belongs to the virb1 family.</text>
</comment>
<dbReference type="SUPFAM" id="SSF48435">
    <property type="entry name" value="Bacterial muramidases"/>
    <property type="match status" value="1"/>
</dbReference>
<evidence type="ECO:0000313" key="6">
    <source>
        <dbReference type="EMBL" id="MEE2566718.1"/>
    </source>
</evidence>
<feature type="domain" description="Transglycosylase SLT" evidence="5">
    <location>
        <begin position="517"/>
        <end position="617"/>
    </location>
</feature>
<evidence type="ECO:0000313" key="7">
    <source>
        <dbReference type="Proteomes" id="UP001310692"/>
    </source>
</evidence>
<reference evidence="6 7" key="1">
    <citation type="submission" date="2024-01" db="EMBL/GenBank/DDBJ databases">
        <title>Hyphobacterium bacterium isolated from marine sediment.</title>
        <authorList>
            <person name="Zhao S."/>
        </authorList>
    </citation>
    <scope>NUCLEOTIDE SEQUENCE [LARGE SCALE GENOMIC DNA]</scope>
    <source>
        <strain evidence="6 7">Y60-23</strain>
    </source>
</reference>
<dbReference type="PANTHER" id="PTHR37423:SF2">
    <property type="entry name" value="MEMBRANE-BOUND LYTIC MUREIN TRANSGLYCOSYLASE C"/>
    <property type="match status" value="1"/>
</dbReference>
<protein>
    <submittedName>
        <fullName evidence="6">Lytic transglycosylase domain-containing protein</fullName>
    </submittedName>
</protein>
<dbReference type="Pfam" id="PF01464">
    <property type="entry name" value="SLT"/>
    <property type="match status" value="1"/>
</dbReference>
<dbReference type="Gene3D" id="1.25.20.10">
    <property type="entry name" value="Bacterial muramidases"/>
    <property type="match status" value="1"/>
</dbReference>
<dbReference type="InterPro" id="IPR008258">
    <property type="entry name" value="Transglycosylase_SLT_dom_1"/>
</dbReference>
<sequence>MLVRALALVCALLLPVSAFANPAPRIKPDRPNHSQYLDDHDAEMLRSGMRAASDGDWAEVRSFRQRLSDPVARNILLWRIATSDASASFFDLDLALTELEGWPQYTNIQREAEFKIGTSGLTAAFINGWFQLHPPLSGEGKIAFGEALLVMGQRNAGAEQIRDAWRNHSLRLYRQREVLDSHRSLLRQEDHQARVDMLIWTNQYSAARGVIGELDSAWRTLSNARIALAGRSGNVNAAVAAVPASLSNHPGLVYERARWRRRANLDDGALEMLRDLPGEYYLDSALEDMWLERRLAILNLIRDRDYATAYELAAANGMSSGADFADAEFVAGWLALRYLNRPQDALQHFTRLAEGVSYPVSVSRGRYWQGRAAEAAGDATAARGYYEQAAEHGTTFYGQMAMVELAGGETPMFDLPPQPVPTAEERAAFESRPVTRALRLLAEMDEDYYFTVFSYHLDDELETSAQSLLLTELAYDYLRRRQAVRAAKAASYRWNILAEASYPVIDLPRSSTVALPEPALVHGIIRQETEFDPGAVSGAGARGMMQMMPATARATARQLGMPYRFDWLTYDAEYNMRLGQRHLQDVINENYGSYIIALAAYNAGGHRTDRWIEDYGDPRAAGVDPIDWIESIPFSETRNYVQRVIENTQVYRWRLNNNQPVPLTILEDINRGSPNF</sequence>
<gene>
    <name evidence="6" type="ORF">V0U35_08505</name>
</gene>
<dbReference type="InterPro" id="IPR008939">
    <property type="entry name" value="Lytic_TGlycosylase_superhlx_U"/>
</dbReference>
<accession>A0ABU7LYW1</accession>
<dbReference type="Gene3D" id="1.10.530.10">
    <property type="match status" value="1"/>
</dbReference>
<dbReference type="PANTHER" id="PTHR37423">
    <property type="entry name" value="SOLUBLE LYTIC MUREIN TRANSGLYCOSYLASE-RELATED"/>
    <property type="match status" value="1"/>
</dbReference>
<comment type="caution">
    <text evidence="6">The sequence shown here is derived from an EMBL/GenBank/DDBJ whole genome shotgun (WGS) entry which is preliminary data.</text>
</comment>
<dbReference type="SUPFAM" id="SSF53955">
    <property type="entry name" value="Lysozyme-like"/>
    <property type="match status" value="1"/>
</dbReference>
<evidence type="ECO:0000256" key="1">
    <source>
        <dbReference type="ARBA" id="ARBA00007734"/>
    </source>
</evidence>
<dbReference type="EMBL" id="JAZDRO010000003">
    <property type="protein sequence ID" value="MEE2566718.1"/>
    <property type="molecule type" value="Genomic_DNA"/>
</dbReference>
<keyword evidence="7" id="KW-1185">Reference proteome</keyword>
<name>A0ABU7LYW1_9PROT</name>